<evidence type="ECO:0000313" key="1">
    <source>
        <dbReference type="EMBL" id="QCT71165.1"/>
    </source>
</evidence>
<organism evidence="1 2">
    <name type="scientific">Eubacterium maltosivorans</name>
    <dbReference type="NCBI Taxonomy" id="2041044"/>
    <lineage>
        <taxon>Bacteria</taxon>
        <taxon>Bacillati</taxon>
        <taxon>Bacillota</taxon>
        <taxon>Clostridia</taxon>
        <taxon>Eubacteriales</taxon>
        <taxon>Eubacteriaceae</taxon>
        <taxon>Eubacterium</taxon>
    </lineage>
</organism>
<keyword evidence="2" id="KW-1185">Reference proteome</keyword>
<accession>A0A4P9C907</accession>
<dbReference type="RefSeq" id="WP_074617206.1">
    <property type="nucleotide sequence ID" value="NZ_CP029487.1"/>
</dbReference>
<dbReference type="KEGG" id="emt:CPZ25_007440"/>
<gene>
    <name evidence="1" type="ORF">CPZ25_007440</name>
</gene>
<dbReference type="Proteomes" id="UP000218387">
    <property type="component" value="Chromosome"/>
</dbReference>
<dbReference type="AlphaFoldDB" id="A0A4P9C907"/>
<protein>
    <submittedName>
        <fullName evidence="1">Uncharacterized protein</fullName>
    </submittedName>
</protein>
<name>A0A4P9C907_EUBML</name>
<dbReference type="EMBL" id="CP029487">
    <property type="protein sequence ID" value="QCT71165.1"/>
    <property type="molecule type" value="Genomic_DNA"/>
</dbReference>
<evidence type="ECO:0000313" key="2">
    <source>
        <dbReference type="Proteomes" id="UP000218387"/>
    </source>
</evidence>
<proteinExistence type="predicted"/>
<sequence length="147" mass="16973">MSEWINDFNGIAIKFNDRLIQIKTDAALFDYLAQKGNGSLEIAEYVLKKYQELHQKELDIQRDSIAIEILAHVYSDRLGTLIMGLESKIPNKEKNPLLLLSEGYLKELRKHTEVIDIGERSIDSNRKIWDGFVPYKQLIFGILNHNA</sequence>
<reference evidence="1 2" key="1">
    <citation type="submission" date="2018-05" db="EMBL/GenBank/DDBJ databases">
        <title>Genome comparison of Eubacterium sp.</title>
        <authorList>
            <person name="Feng Y."/>
            <person name="Sanchez-Andrea I."/>
            <person name="Stams A.J.M."/>
            <person name="De Vos W.M."/>
        </authorList>
    </citation>
    <scope>NUCLEOTIDE SEQUENCE [LARGE SCALE GENOMIC DNA]</scope>
    <source>
        <strain evidence="1 2">YI</strain>
    </source>
</reference>